<dbReference type="Pfam" id="PF22085">
    <property type="entry name" value="NorB_cytochrome_c-like"/>
    <property type="match status" value="1"/>
</dbReference>
<dbReference type="SUPFAM" id="SSF81442">
    <property type="entry name" value="Cytochrome c oxidase subunit I-like"/>
    <property type="match status" value="1"/>
</dbReference>
<reference evidence="3 4" key="1">
    <citation type="submission" date="2006-10" db="EMBL/GenBank/DDBJ databases">
        <title>Complete sequence of Syntrophobacter fumaroxidans MPOB.</title>
        <authorList>
            <consortium name="US DOE Joint Genome Institute"/>
            <person name="Copeland A."/>
            <person name="Lucas S."/>
            <person name="Lapidus A."/>
            <person name="Barry K."/>
            <person name="Detter J.C."/>
            <person name="Glavina del Rio T."/>
            <person name="Hammon N."/>
            <person name="Israni S."/>
            <person name="Pitluck S."/>
            <person name="Goltsman E.G."/>
            <person name="Martinez M."/>
            <person name="Schmutz J."/>
            <person name="Larimer F."/>
            <person name="Land M."/>
            <person name="Hauser L."/>
            <person name="Kyrpides N."/>
            <person name="Kim E."/>
            <person name="Boone D.R."/>
            <person name="Brockman F."/>
            <person name="Culley D."/>
            <person name="Ferry J."/>
            <person name="Gunsalus R."/>
            <person name="McInerney M.J."/>
            <person name="Morrison M."/>
            <person name="Plugge C."/>
            <person name="Rohlin L."/>
            <person name="Scholten J."/>
            <person name="Sieber J."/>
            <person name="Stams A.J.M."/>
            <person name="Worm P."/>
            <person name="Henstra A.M."/>
            <person name="Richardson P."/>
        </authorList>
    </citation>
    <scope>NUCLEOTIDE SEQUENCE [LARGE SCALE GENOMIC DNA]</scope>
    <source>
        <strain evidence="4">DSM 10017 / MPOB</strain>
    </source>
</reference>
<dbReference type="RefSeq" id="WP_011699771.1">
    <property type="nucleotide sequence ID" value="NC_008554.1"/>
</dbReference>
<dbReference type="Pfam" id="PF00115">
    <property type="entry name" value="COX1"/>
    <property type="match status" value="1"/>
</dbReference>
<feature type="transmembrane region" description="Helical" evidence="1">
    <location>
        <begin position="541"/>
        <end position="562"/>
    </location>
</feature>
<keyword evidence="4" id="KW-1185">Reference proteome</keyword>
<feature type="transmembrane region" description="Helical" evidence="1">
    <location>
        <begin position="660"/>
        <end position="686"/>
    </location>
</feature>
<feature type="transmembrane region" description="Helical" evidence="1">
    <location>
        <begin position="582"/>
        <end position="605"/>
    </location>
</feature>
<feature type="transmembrane region" description="Helical" evidence="1">
    <location>
        <begin position="625"/>
        <end position="648"/>
    </location>
</feature>
<protein>
    <submittedName>
        <fullName evidence="3">Cytochrome b subunit of nitric oxide reductase</fullName>
    </submittedName>
</protein>
<dbReference type="PANTHER" id="PTHR10422:SF38">
    <property type="entry name" value="CYTOCHROME B SUBUNIT OF NITRIC OXIDE REDUCTASE"/>
    <property type="match status" value="1"/>
</dbReference>
<evidence type="ECO:0000313" key="3">
    <source>
        <dbReference type="EMBL" id="ABK18607.1"/>
    </source>
</evidence>
<feature type="transmembrane region" description="Helical" evidence="1">
    <location>
        <begin position="228"/>
        <end position="250"/>
    </location>
</feature>
<feature type="transmembrane region" description="Helical" evidence="1">
    <location>
        <begin position="474"/>
        <end position="499"/>
    </location>
</feature>
<feature type="transmembrane region" description="Helical" evidence="1">
    <location>
        <begin position="329"/>
        <end position="351"/>
    </location>
</feature>
<feature type="transmembrane region" description="Helical" evidence="1">
    <location>
        <begin position="6"/>
        <end position="27"/>
    </location>
</feature>
<dbReference type="EMBL" id="CP000478">
    <property type="protein sequence ID" value="ABK18607.1"/>
    <property type="molecule type" value="Genomic_DNA"/>
</dbReference>
<dbReference type="GO" id="GO:0009060">
    <property type="term" value="P:aerobic respiration"/>
    <property type="evidence" value="ECO:0007669"/>
    <property type="project" value="InterPro"/>
</dbReference>
<dbReference type="STRING" id="335543.Sfum_2932"/>
<dbReference type="KEGG" id="sfu:Sfum_2932"/>
<dbReference type="PANTHER" id="PTHR10422">
    <property type="entry name" value="CYTOCHROME C OXIDASE SUBUNIT 1"/>
    <property type="match status" value="1"/>
</dbReference>
<keyword evidence="1" id="KW-0472">Membrane</keyword>
<proteinExistence type="predicted"/>
<dbReference type="Proteomes" id="UP000001784">
    <property type="component" value="Chromosome"/>
</dbReference>
<gene>
    <name evidence="3" type="ordered locus">Sfum_2932</name>
</gene>
<sequence>MNAKLRSVFLFFLVLTFVVLIWGGYLINKSKPPIPDKITTIAGEVVFSGKDIVDGQNYYFSRGGQHIGTIWGHGSYLAPDWSADFLHRMGLYLAARHHGLSTAEAHRFSQADFEGLKPEERARLGVIVREEIKTNRFDPASGVLKFTQYQMEAFKALVDYYTVLFQNGHEGMGLQPGIVRTAEEGRLVTAFFAWLAWAAGTKRLDAEHTYTANWPFDPLVGNHPLPDFLIWSIVSVILLILGIAAALFAYQRYIGRDEYETDPAVDFPEPNPTPSQKVTLLYFLTAIGLLIVQIGMGAVTAHYTVEGTYFFGIPLAGILPYAAVRTWHLQLAVFFIATCFLAAGLFIGPFVGKEPKHQGTWVAVLFGAVVVVVLGALGGSWLSVAGVFGDQGFYLGHQGYEYIELGRVWQLLLIAGMLIWLVLVLRAIRPALHEEKDNDGLTHMLLYSTVSIPLFYMAGLFYGKGSHLSDAEYWRWWVVHLWVEGFFEVFATVVMAFLLSHIGAVSRKFALTAIYFTIFLYLGSGVIGTFHHLYWAGSPTSIIALGAVFSALEVVPLTLLGFEAAHNLRVIKSGGKAYAYKWPIYFFVSVAFWNLVGAGMFGFLINPPIVLYYAQGINTTPIHSHTALFGVYGMLAISLLLFSVRHIVSRASWSDRMLKWSFWGLNGGLASMAVFSLIPSGFYQLFFAVKHGLWYARSPEITSGPVIRALSWARLVPDVIFAGGAIVLFVFLLRAVWLSFLRKDETGSGGGRAVESNR</sequence>
<keyword evidence="1" id="KW-0812">Transmembrane</keyword>
<name>A0LMF5_SYNFM</name>
<dbReference type="eggNOG" id="COG3256">
    <property type="taxonomic scope" value="Bacteria"/>
</dbReference>
<dbReference type="InParanoid" id="A0LMF5"/>
<dbReference type="GO" id="GO:0004129">
    <property type="term" value="F:cytochrome-c oxidase activity"/>
    <property type="evidence" value="ECO:0007669"/>
    <property type="project" value="InterPro"/>
</dbReference>
<feature type="transmembrane region" description="Helical" evidence="1">
    <location>
        <begin position="280"/>
        <end position="300"/>
    </location>
</feature>
<evidence type="ECO:0000259" key="2">
    <source>
        <dbReference type="Pfam" id="PF22085"/>
    </source>
</evidence>
<dbReference type="HOGENOM" id="CLU_021582_0_0_7"/>
<dbReference type="InterPro" id="IPR036927">
    <property type="entry name" value="Cyt_c_oxase-like_su1_sf"/>
</dbReference>
<feature type="domain" description="Nitric oxide reductase subunit B cytochrome c-like" evidence="2">
    <location>
        <begin position="35"/>
        <end position="215"/>
    </location>
</feature>
<feature type="transmembrane region" description="Helical" evidence="1">
    <location>
        <begin position="408"/>
        <end position="428"/>
    </location>
</feature>
<dbReference type="OrthoDB" id="9767153at2"/>
<accession>A0LMF5</accession>
<dbReference type="AlphaFoldDB" id="A0LMF5"/>
<dbReference type="Gene3D" id="1.20.210.10">
    <property type="entry name" value="Cytochrome c oxidase-like, subunit I domain"/>
    <property type="match status" value="1"/>
</dbReference>
<evidence type="ECO:0000256" key="1">
    <source>
        <dbReference type="SAM" id="Phobius"/>
    </source>
</evidence>
<dbReference type="GO" id="GO:0020037">
    <property type="term" value="F:heme binding"/>
    <property type="evidence" value="ECO:0007669"/>
    <property type="project" value="InterPro"/>
</dbReference>
<feature type="transmembrane region" description="Helical" evidence="1">
    <location>
        <begin position="363"/>
        <end position="388"/>
    </location>
</feature>
<organism evidence="3 4">
    <name type="scientific">Syntrophobacter fumaroxidans (strain DSM 10017 / MPOB)</name>
    <dbReference type="NCBI Taxonomy" id="335543"/>
    <lineage>
        <taxon>Bacteria</taxon>
        <taxon>Pseudomonadati</taxon>
        <taxon>Thermodesulfobacteriota</taxon>
        <taxon>Syntrophobacteria</taxon>
        <taxon>Syntrophobacterales</taxon>
        <taxon>Syntrophobacteraceae</taxon>
        <taxon>Syntrophobacter</taxon>
    </lineage>
</organism>
<feature type="transmembrane region" description="Helical" evidence="1">
    <location>
        <begin position="719"/>
        <end position="740"/>
    </location>
</feature>
<feature type="transmembrane region" description="Helical" evidence="1">
    <location>
        <begin position="511"/>
        <end position="535"/>
    </location>
</feature>
<dbReference type="GO" id="GO:0016020">
    <property type="term" value="C:membrane"/>
    <property type="evidence" value="ECO:0007669"/>
    <property type="project" value="InterPro"/>
</dbReference>
<dbReference type="InterPro" id="IPR054309">
    <property type="entry name" value="NorB_cytochrome_c-like"/>
</dbReference>
<evidence type="ECO:0000313" key="4">
    <source>
        <dbReference type="Proteomes" id="UP000001784"/>
    </source>
</evidence>
<feature type="transmembrane region" description="Helical" evidence="1">
    <location>
        <begin position="440"/>
        <end position="462"/>
    </location>
</feature>
<dbReference type="InterPro" id="IPR000883">
    <property type="entry name" value="Cyt_C_Oxase_1"/>
</dbReference>
<keyword evidence="1" id="KW-1133">Transmembrane helix</keyword>